<dbReference type="AlphaFoldDB" id="A0A6G0VI64"/>
<dbReference type="Proteomes" id="UP000478052">
    <property type="component" value="Unassembled WGS sequence"/>
</dbReference>
<dbReference type="InterPro" id="IPR012337">
    <property type="entry name" value="RNaseH-like_sf"/>
</dbReference>
<evidence type="ECO:0000313" key="3">
    <source>
        <dbReference type="Proteomes" id="UP000478052"/>
    </source>
</evidence>
<protein>
    <submittedName>
        <fullName evidence="2">Zinc finger MYM-type protein 1-like</fullName>
    </submittedName>
</protein>
<feature type="non-terminal residue" evidence="2">
    <location>
        <position position="1"/>
    </location>
</feature>
<reference evidence="2 3" key="1">
    <citation type="submission" date="2019-08" db="EMBL/GenBank/DDBJ databases">
        <title>Whole genome of Aphis craccivora.</title>
        <authorList>
            <person name="Voronova N.V."/>
            <person name="Shulinski R.S."/>
            <person name="Bandarenka Y.V."/>
            <person name="Zhorov D.G."/>
            <person name="Warner D."/>
        </authorList>
    </citation>
    <scope>NUCLEOTIDE SEQUENCE [LARGE SCALE GENOMIC DNA]</scope>
    <source>
        <strain evidence="2">180601</strain>
        <tissue evidence="2">Whole Body</tissue>
    </source>
</reference>
<organism evidence="2 3">
    <name type="scientific">Aphis craccivora</name>
    <name type="common">Cowpea aphid</name>
    <dbReference type="NCBI Taxonomy" id="307492"/>
    <lineage>
        <taxon>Eukaryota</taxon>
        <taxon>Metazoa</taxon>
        <taxon>Ecdysozoa</taxon>
        <taxon>Arthropoda</taxon>
        <taxon>Hexapoda</taxon>
        <taxon>Insecta</taxon>
        <taxon>Pterygota</taxon>
        <taxon>Neoptera</taxon>
        <taxon>Paraneoptera</taxon>
        <taxon>Hemiptera</taxon>
        <taxon>Sternorrhyncha</taxon>
        <taxon>Aphidomorpha</taxon>
        <taxon>Aphidoidea</taxon>
        <taxon>Aphididae</taxon>
        <taxon>Aphidini</taxon>
        <taxon>Aphis</taxon>
        <taxon>Aphis</taxon>
    </lineage>
</organism>
<evidence type="ECO:0000259" key="1">
    <source>
        <dbReference type="Pfam" id="PF14291"/>
    </source>
</evidence>
<feature type="domain" description="DUF4371" evidence="1">
    <location>
        <begin position="24"/>
        <end position="199"/>
    </location>
</feature>
<dbReference type="PANTHER" id="PTHR45749">
    <property type="match status" value="1"/>
</dbReference>
<dbReference type="EMBL" id="VUJU01017770">
    <property type="protein sequence ID" value="KAF0682164.1"/>
    <property type="molecule type" value="Genomic_DNA"/>
</dbReference>
<feature type="non-terminal residue" evidence="2">
    <location>
        <position position="306"/>
    </location>
</feature>
<proteinExistence type="predicted"/>
<evidence type="ECO:0000313" key="2">
    <source>
        <dbReference type="EMBL" id="KAF0682164.1"/>
    </source>
</evidence>
<sequence>VTERQYSEEATFWRNVLHRIIKIILYLTSGNTALRGHEHKNKYNPEQLDGEGNFMRSVRLLADYDPTMNELLKDEQKKIKYFSWKIQNELIELIASSTRNFLCEEIRHSQCFSIIMDSTQDITKLNQVSIVIRYVVISHNELNISVKESFLGFFVIEKHGAQDYEELITDILLKFNIDINKCRGQGYDGASVMSGIYSGVQKRLKDKVPTASYIHCCAHNLNLVISDAAKISQKVVSFFENIQAVFNFFSVSAPRWAYLAFGNDEYKKFKLKVLKKVCPTRWESRHESINALKLRFIDVLKALTNI</sequence>
<name>A0A6G0VI64_APHCR</name>
<dbReference type="SUPFAM" id="SSF53098">
    <property type="entry name" value="Ribonuclease H-like"/>
    <property type="match status" value="1"/>
</dbReference>
<gene>
    <name evidence="2" type="ORF">FWK35_00037508</name>
</gene>
<dbReference type="InterPro" id="IPR025398">
    <property type="entry name" value="DUF4371"/>
</dbReference>
<dbReference type="OrthoDB" id="6619433at2759"/>
<dbReference type="Pfam" id="PF14291">
    <property type="entry name" value="DUF4371"/>
    <property type="match status" value="1"/>
</dbReference>
<dbReference type="PANTHER" id="PTHR45749:SF21">
    <property type="entry name" value="DUF4371 DOMAIN-CONTAINING PROTEIN"/>
    <property type="match status" value="1"/>
</dbReference>
<accession>A0A6G0VI64</accession>
<comment type="caution">
    <text evidence="2">The sequence shown here is derived from an EMBL/GenBank/DDBJ whole genome shotgun (WGS) entry which is preliminary data.</text>
</comment>
<keyword evidence="3" id="KW-1185">Reference proteome</keyword>